<name>A0A8U0W3N6_9MUSC</name>
<dbReference type="KEGG" id="gfs:119631521"/>
<evidence type="ECO:0000313" key="3">
    <source>
        <dbReference type="RefSeq" id="XP_037879750.1"/>
    </source>
</evidence>
<dbReference type="GeneID" id="119631521"/>
<evidence type="ECO:0000256" key="1">
    <source>
        <dbReference type="SAM" id="Coils"/>
    </source>
</evidence>
<gene>
    <name evidence="3" type="primary">LOC119631521</name>
</gene>
<evidence type="ECO:0000313" key="2">
    <source>
        <dbReference type="Proteomes" id="UP000092443"/>
    </source>
</evidence>
<organism evidence="2 3">
    <name type="scientific">Glossina fuscipes</name>
    <dbReference type="NCBI Taxonomy" id="7396"/>
    <lineage>
        <taxon>Eukaryota</taxon>
        <taxon>Metazoa</taxon>
        <taxon>Ecdysozoa</taxon>
        <taxon>Arthropoda</taxon>
        <taxon>Hexapoda</taxon>
        <taxon>Insecta</taxon>
        <taxon>Pterygota</taxon>
        <taxon>Neoptera</taxon>
        <taxon>Endopterygota</taxon>
        <taxon>Diptera</taxon>
        <taxon>Brachycera</taxon>
        <taxon>Muscomorpha</taxon>
        <taxon>Hippoboscoidea</taxon>
        <taxon>Glossinidae</taxon>
        <taxon>Glossina</taxon>
    </lineage>
</organism>
<dbReference type="RefSeq" id="XP_037879750.1">
    <property type="nucleotide sequence ID" value="XM_038023822.1"/>
</dbReference>
<keyword evidence="2" id="KW-1185">Reference proteome</keyword>
<sequence>MLGNDEGLTRAEERLTNQLYRGTGHTIIIKEELGENIEESLGETTTRTRLSNPVCTSVPMYDGPTTSNEASLARQIEQLKEELAEMRRSTYRQIKQLRAELASVQIIEGQEVYNLT</sequence>
<feature type="coiled-coil region" evidence="1">
    <location>
        <begin position="69"/>
        <end position="100"/>
    </location>
</feature>
<proteinExistence type="predicted"/>
<reference evidence="3" key="1">
    <citation type="submission" date="2025-08" db="UniProtKB">
        <authorList>
            <consortium name="RefSeq"/>
        </authorList>
    </citation>
    <scope>IDENTIFICATION</scope>
    <source>
        <tissue evidence="3">Whole body pupa</tissue>
    </source>
</reference>
<keyword evidence="1" id="KW-0175">Coiled coil</keyword>
<dbReference type="AlphaFoldDB" id="A0A8U0W3N6"/>
<accession>A0A8U0W3N6</accession>
<protein>
    <submittedName>
        <fullName evidence="3">Uncharacterized protein LOC119631521</fullName>
    </submittedName>
</protein>
<dbReference type="Proteomes" id="UP000092443">
    <property type="component" value="Unplaced"/>
</dbReference>